<evidence type="ECO:0000256" key="4">
    <source>
        <dbReference type="ARBA" id="ARBA00022741"/>
    </source>
</evidence>
<evidence type="ECO:0000256" key="9">
    <source>
        <dbReference type="ARBA" id="ARBA00048383"/>
    </source>
</evidence>
<dbReference type="Pfam" id="PF02874">
    <property type="entry name" value="ATP-synt_ab_N"/>
    <property type="match status" value="1"/>
</dbReference>
<dbReference type="InterPro" id="IPR036121">
    <property type="entry name" value="ATPase_F1/V1/A1_a/bsu_N_sf"/>
</dbReference>
<feature type="domain" description="ATPsynthase alpha/beta subunit barrel-sandwich" evidence="11">
    <location>
        <begin position="157"/>
        <end position="245"/>
    </location>
</feature>
<dbReference type="InterPro" id="IPR022878">
    <property type="entry name" value="V-ATPase_asu"/>
</dbReference>
<dbReference type="Gene3D" id="2.40.30.20">
    <property type="match status" value="1"/>
</dbReference>
<dbReference type="InterPro" id="IPR031686">
    <property type="entry name" value="ATP-synth_a_Xtn"/>
</dbReference>
<comment type="catalytic activity">
    <reaction evidence="9">
        <text>ATP + H2O + 4 H(+)(in) = ADP + phosphate + 5 H(+)(out)</text>
        <dbReference type="Rhea" id="RHEA:57720"/>
        <dbReference type="ChEBI" id="CHEBI:15377"/>
        <dbReference type="ChEBI" id="CHEBI:15378"/>
        <dbReference type="ChEBI" id="CHEBI:30616"/>
        <dbReference type="ChEBI" id="CHEBI:43474"/>
        <dbReference type="ChEBI" id="CHEBI:456216"/>
        <dbReference type="EC" id="7.1.2.2"/>
    </reaction>
</comment>
<dbReference type="GO" id="GO:0005765">
    <property type="term" value="C:lysosomal membrane"/>
    <property type="evidence" value="ECO:0007669"/>
    <property type="project" value="TreeGrafter"/>
</dbReference>
<dbReference type="InterPro" id="IPR027417">
    <property type="entry name" value="P-loop_NTPase"/>
</dbReference>
<evidence type="ECO:0000256" key="6">
    <source>
        <dbReference type="ARBA" id="ARBA00022840"/>
    </source>
</evidence>
<keyword evidence="8" id="KW-0406">Ion transport</keyword>
<dbReference type="GO" id="GO:0046961">
    <property type="term" value="F:proton-transporting ATPase activity, rotational mechanism"/>
    <property type="evidence" value="ECO:0007669"/>
    <property type="project" value="InterPro"/>
</dbReference>
<keyword evidence="6" id="KW-0067">ATP-binding</keyword>
<keyword evidence="7" id="KW-1278">Translocase</keyword>
<dbReference type="GO" id="GO:0005524">
    <property type="term" value="F:ATP binding"/>
    <property type="evidence" value="ECO:0007669"/>
    <property type="project" value="UniProtKB-KW"/>
</dbReference>
<gene>
    <name evidence="12" type="ORF">CIB84_015653</name>
</gene>
<reference evidence="12 13" key="1">
    <citation type="submission" date="2018-01" db="EMBL/GenBank/DDBJ databases">
        <title>Comparison of the Chinese Bamboo Partridge and Red Junglefowl genome sequences highlights the importance of demography in genome evolution.</title>
        <authorList>
            <person name="Tiley G.P."/>
            <person name="Kimball R.T."/>
            <person name="Braun E.L."/>
            <person name="Burleigh J.G."/>
        </authorList>
    </citation>
    <scope>NUCLEOTIDE SEQUENCE [LARGE SCALE GENOMIC DNA]</scope>
    <source>
        <strain evidence="12">RTK389</strain>
        <tissue evidence="12">Blood</tissue>
    </source>
</reference>
<accession>A0A2P4S920</accession>
<dbReference type="FunFam" id="2.40.30.20:FF:000002">
    <property type="entry name" value="V-type proton ATPase catalytic subunit A"/>
    <property type="match status" value="1"/>
</dbReference>
<dbReference type="SUPFAM" id="SSF50615">
    <property type="entry name" value="N-terminal domain of alpha and beta subunits of F1 ATP synthase"/>
    <property type="match status" value="1"/>
</dbReference>
<name>A0A2P4S920_BAMTH</name>
<evidence type="ECO:0000313" key="12">
    <source>
        <dbReference type="EMBL" id="POI20599.1"/>
    </source>
</evidence>
<keyword evidence="3" id="KW-0813">Transport</keyword>
<dbReference type="InterPro" id="IPR023366">
    <property type="entry name" value="ATP_synth_asu-like_sf"/>
</dbReference>
<dbReference type="EC" id="7.1.2.2" evidence="2"/>
<sequence length="272" mass="29226">MEGDVGTRMADVEKESLLGTVHGVSGPVVTAIRMAGAAMYELVRVGHAELVGEIIRLEGDMATLQVYEETCILVAIPVLPLSHPDSSCPPDPSSDIVPFSHHTAGLRVGDPVLRTGQPLSVELGPGILGSIFDGIQRPLRDIAQLTGGIYIPRGVNVPALPRHLTWDFVPSKNIQVGSHVTGGDIYGTVTENSLIQHKIMVPPRSCGTVTHIAPPGHYSVSDVVLELDFEGVTEQLTMMQVWPVRQTRPVVEKLTANHPLLTGQRVLDALFP</sequence>
<evidence type="ECO:0000256" key="5">
    <source>
        <dbReference type="ARBA" id="ARBA00022781"/>
    </source>
</evidence>
<evidence type="ECO:0000256" key="1">
    <source>
        <dbReference type="ARBA" id="ARBA00008936"/>
    </source>
</evidence>
<proteinExistence type="inferred from homology"/>
<dbReference type="CDD" id="cd18119">
    <property type="entry name" value="ATP-synt_V_A-type_alpha_N"/>
    <property type="match status" value="1"/>
</dbReference>
<dbReference type="PANTHER" id="PTHR43607">
    <property type="entry name" value="V-TYPE PROTON ATPASE CATALYTIC SUBUNIT A"/>
    <property type="match status" value="1"/>
</dbReference>
<organism evidence="12 13">
    <name type="scientific">Bambusicola thoracicus</name>
    <name type="common">Chinese bamboo-partridge</name>
    <name type="synonym">Perdix thoracica</name>
    <dbReference type="NCBI Taxonomy" id="9083"/>
    <lineage>
        <taxon>Eukaryota</taxon>
        <taxon>Metazoa</taxon>
        <taxon>Chordata</taxon>
        <taxon>Craniata</taxon>
        <taxon>Vertebrata</taxon>
        <taxon>Euteleostomi</taxon>
        <taxon>Archelosauria</taxon>
        <taxon>Archosauria</taxon>
        <taxon>Dinosauria</taxon>
        <taxon>Saurischia</taxon>
        <taxon>Theropoda</taxon>
        <taxon>Coelurosauria</taxon>
        <taxon>Aves</taxon>
        <taxon>Neognathae</taxon>
        <taxon>Galloanserae</taxon>
        <taxon>Galliformes</taxon>
        <taxon>Phasianidae</taxon>
        <taxon>Perdicinae</taxon>
        <taxon>Bambusicola</taxon>
    </lineage>
</organism>
<keyword evidence="4" id="KW-0547">Nucleotide-binding</keyword>
<dbReference type="EMBL" id="PPHD01080816">
    <property type="protein sequence ID" value="POI20599.1"/>
    <property type="molecule type" value="Genomic_DNA"/>
</dbReference>
<dbReference type="PANTHER" id="PTHR43607:SF8">
    <property type="entry name" value="H(+)-TRANSPORTING TWO-SECTOR ATPASE"/>
    <property type="match status" value="1"/>
</dbReference>
<evidence type="ECO:0000256" key="2">
    <source>
        <dbReference type="ARBA" id="ARBA00012473"/>
    </source>
</evidence>
<evidence type="ECO:0000256" key="8">
    <source>
        <dbReference type="ARBA" id="ARBA00023065"/>
    </source>
</evidence>
<dbReference type="InterPro" id="IPR004100">
    <property type="entry name" value="ATPase_F1/V1/A1_a/bsu_N"/>
</dbReference>
<dbReference type="AlphaFoldDB" id="A0A2P4S920"/>
<comment type="similarity">
    <text evidence="1">Belongs to the ATPase alpha/beta chains family.</text>
</comment>
<evidence type="ECO:0000313" key="13">
    <source>
        <dbReference type="Proteomes" id="UP000237246"/>
    </source>
</evidence>
<dbReference type="Pfam" id="PF16886">
    <property type="entry name" value="ATP-synt_ab_Xtn"/>
    <property type="match status" value="1"/>
</dbReference>
<protein>
    <recommendedName>
        <fullName evidence="2">H(+)-transporting two-sector ATPase</fullName>
        <ecNumber evidence="2">7.1.2.2</ecNumber>
    </recommendedName>
</protein>
<evidence type="ECO:0000259" key="10">
    <source>
        <dbReference type="Pfam" id="PF02874"/>
    </source>
</evidence>
<dbReference type="Proteomes" id="UP000237246">
    <property type="component" value="Unassembled WGS sequence"/>
</dbReference>
<evidence type="ECO:0000256" key="3">
    <source>
        <dbReference type="ARBA" id="ARBA00022448"/>
    </source>
</evidence>
<evidence type="ECO:0000259" key="11">
    <source>
        <dbReference type="Pfam" id="PF16886"/>
    </source>
</evidence>
<comment type="caution">
    <text evidence="12">The sequence shown here is derived from an EMBL/GenBank/DDBJ whole genome shotgun (WGS) entry which is preliminary data.</text>
</comment>
<evidence type="ECO:0000256" key="7">
    <source>
        <dbReference type="ARBA" id="ARBA00022967"/>
    </source>
</evidence>
<dbReference type="FunFam" id="2.40.50.100:FF:000008">
    <property type="entry name" value="V-type proton ATPase catalytic subunit A"/>
    <property type="match status" value="1"/>
</dbReference>
<dbReference type="Gene3D" id="3.40.50.300">
    <property type="entry name" value="P-loop containing nucleotide triphosphate hydrolases"/>
    <property type="match status" value="1"/>
</dbReference>
<feature type="domain" description="ATPase F1/V1/A1 complex alpha/beta subunit N-terminal" evidence="10">
    <location>
        <begin position="22"/>
        <end position="70"/>
    </location>
</feature>
<dbReference type="OrthoDB" id="1676488at2759"/>
<keyword evidence="5" id="KW-0375">Hydrogen ion transport</keyword>
<dbReference type="Gene3D" id="2.40.50.100">
    <property type="match status" value="1"/>
</dbReference>
<keyword evidence="13" id="KW-1185">Reference proteome</keyword>
<dbReference type="GO" id="GO:0046034">
    <property type="term" value="P:ATP metabolic process"/>
    <property type="evidence" value="ECO:0007669"/>
    <property type="project" value="InterPro"/>
</dbReference>